<keyword evidence="3" id="KW-1185">Reference proteome</keyword>
<dbReference type="AlphaFoldDB" id="A0AAD8JB70"/>
<name>A0AAD8JB70_9APIA</name>
<organism evidence="2 3">
    <name type="scientific">Heracleum sosnowskyi</name>
    <dbReference type="NCBI Taxonomy" id="360622"/>
    <lineage>
        <taxon>Eukaryota</taxon>
        <taxon>Viridiplantae</taxon>
        <taxon>Streptophyta</taxon>
        <taxon>Embryophyta</taxon>
        <taxon>Tracheophyta</taxon>
        <taxon>Spermatophyta</taxon>
        <taxon>Magnoliopsida</taxon>
        <taxon>eudicotyledons</taxon>
        <taxon>Gunneridae</taxon>
        <taxon>Pentapetalae</taxon>
        <taxon>asterids</taxon>
        <taxon>campanulids</taxon>
        <taxon>Apiales</taxon>
        <taxon>Apiaceae</taxon>
        <taxon>Apioideae</taxon>
        <taxon>apioid superclade</taxon>
        <taxon>Tordylieae</taxon>
        <taxon>Tordyliinae</taxon>
        <taxon>Heracleum</taxon>
    </lineage>
</organism>
<feature type="region of interest" description="Disordered" evidence="1">
    <location>
        <begin position="97"/>
        <end position="132"/>
    </location>
</feature>
<protein>
    <submittedName>
        <fullName evidence="2">Uncharacterized protein</fullName>
    </submittedName>
</protein>
<feature type="compositionally biased region" description="Basic residues" evidence="1">
    <location>
        <begin position="120"/>
        <end position="129"/>
    </location>
</feature>
<evidence type="ECO:0000256" key="1">
    <source>
        <dbReference type="SAM" id="MobiDB-lite"/>
    </source>
</evidence>
<evidence type="ECO:0000313" key="3">
    <source>
        <dbReference type="Proteomes" id="UP001237642"/>
    </source>
</evidence>
<dbReference type="Proteomes" id="UP001237642">
    <property type="component" value="Unassembled WGS sequence"/>
</dbReference>
<gene>
    <name evidence="2" type="ORF">POM88_000712</name>
</gene>
<accession>A0AAD8JB70</accession>
<comment type="caution">
    <text evidence="2">The sequence shown here is derived from an EMBL/GenBank/DDBJ whole genome shotgun (WGS) entry which is preliminary data.</text>
</comment>
<reference evidence="2" key="1">
    <citation type="submission" date="2023-02" db="EMBL/GenBank/DDBJ databases">
        <title>Genome of toxic invasive species Heracleum sosnowskyi carries increased number of genes despite the absence of recent whole-genome duplications.</title>
        <authorList>
            <person name="Schelkunov M."/>
            <person name="Shtratnikova V."/>
            <person name="Makarenko M."/>
            <person name="Klepikova A."/>
            <person name="Omelchenko D."/>
            <person name="Novikova G."/>
            <person name="Obukhova E."/>
            <person name="Bogdanov V."/>
            <person name="Penin A."/>
            <person name="Logacheva M."/>
        </authorList>
    </citation>
    <scope>NUCLEOTIDE SEQUENCE</scope>
    <source>
        <strain evidence="2">Hsosn_3</strain>
        <tissue evidence="2">Leaf</tissue>
    </source>
</reference>
<reference evidence="2" key="2">
    <citation type="submission" date="2023-05" db="EMBL/GenBank/DDBJ databases">
        <authorList>
            <person name="Schelkunov M.I."/>
        </authorList>
    </citation>
    <scope>NUCLEOTIDE SEQUENCE</scope>
    <source>
        <strain evidence="2">Hsosn_3</strain>
        <tissue evidence="2">Leaf</tissue>
    </source>
</reference>
<sequence length="147" mass="16660">MVGIVVAIVRETYLIPTKGSGYVRFALIRLAGDEKRFPLILKEFENKQYLITLMPSKDNIEKKFSVYKAKMLSDPVEMLGSHNPQEQLTTEIEEVTENTEADSTKNLLSYSSPPTSKSTTRTRGRKTKAPVKYEVEDCEPISKLKKS</sequence>
<dbReference type="EMBL" id="JAUIZM010000001">
    <property type="protein sequence ID" value="KAK1401107.1"/>
    <property type="molecule type" value="Genomic_DNA"/>
</dbReference>
<proteinExistence type="predicted"/>
<evidence type="ECO:0000313" key="2">
    <source>
        <dbReference type="EMBL" id="KAK1401107.1"/>
    </source>
</evidence>
<feature type="compositionally biased region" description="Low complexity" evidence="1">
    <location>
        <begin position="109"/>
        <end position="119"/>
    </location>
</feature>